<dbReference type="OrthoDB" id="5316283at2759"/>
<dbReference type="EMBL" id="SAEB01000001">
    <property type="protein sequence ID" value="RVD90212.1"/>
    <property type="molecule type" value="Genomic_DNA"/>
</dbReference>
<dbReference type="RefSeq" id="XP_067495756.1">
    <property type="nucleotide sequence ID" value="XM_067629768.1"/>
</dbReference>
<proteinExistence type="predicted"/>
<accession>A0A437AGE1</accession>
<feature type="compositionally biased region" description="Acidic residues" evidence="1">
    <location>
        <begin position="281"/>
        <end position="294"/>
    </location>
</feature>
<name>A0A437AGE1_ARTFL</name>
<feature type="region of interest" description="Disordered" evidence="1">
    <location>
        <begin position="271"/>
        <end position="294"/>
    </location>
</feature>
<evidence type="ECO:0000313" key="2">
    <source>
        <dbReference type="EMBL" id="RVD90212.1"/>
    </source>
</evidence>
<dbReference type="Proteomes" id="UP000283090">
    <property type="component" value="Unassembled WGS sequence"/>
</dbReference>
<organism evidence="2 3">
    <name type="scientific">Arthrobotrys flagrans</name>
    <name type="common">Nematode-trapping fungus</name>
    <name type="synonym">Trichothecium flagrans</name>
    <dbReference type="NCBI Taxonomy" id="97331"/>
    <lineage>
        <taxon>Eukaryota</taxon>
        <taxon>Fungi</taxon>
        <taxon>Dikarya</taxon>
        <taxon>Ascomycota</taxon>
        <taxon>Pezizomycotina</taxon>
        <taxon>Orbiliomycetes</taxon>
        <taxon>Orbiliales</taxon>
        <taxon>Orbiliaceae</taxon>
        <taxon>Arthrobotrys</taxon>
    </lineage>
</organism>
<reference evidence="2 3" key="1">
    <citation type="submission" date="2019-01" db="EMBL/GenBank/DDBJ databases">
        <title>Intercellular communication is required for trap formation in the nematode-trapping fungus Duddingtonia flagrans.</title>
        <authorList>
            <person name="Youssar L."/>
            <person name="Wernet V."/>
            <person name="Hensel N."/>
            <person name="Hildebrandt H.-G."/>
            <person name="Fischer R."/>
        </authorList>
    </citation>
    <scope>NUCLEOTIDE SEQUENCE [LARGE SCALE GENOMIC DNA]</scope>
    <source>
        <strain evidence="2 3">CBS H-5679</strain>
    </source>
</reference>
<gene>
    <name evidence="2" type="ORF">DFL_001187</name>
</gene>
<dbReference type="VEuPathDB" id="FungiDB:DFL_001187"/>
<keyword evidence="3" id="KW-1185">Reference proteome</keyword>
<sequence length="294" mass="33891">MLAKSEIAISWLRTELQALPIFPNVKYLTIEYEIPSALERITFFAILKGLPPLQSVKYLKLDIMIHYKLPNKRYQQVYPELSKNTKQFLGGEIHSDMVEAYTMEHLPNPTFPILRELSLWVSRVGIAELDSGEPHLTEKGFYHLILMAAPETESFYLKTIDLRSRSNTHPIFEQFDQEAVVTGSAPPDIICPKMNLLTIETDDHRLACAFENVAKMFPNLTEFEIMLSDGTLHTNQWGFELYRGLMGLKQLENIVLPWPRDVSGFGWSEYRDGYRDPGFGSDDDDYDDEEEDDD</sequence>
<evidence type="ECO:0000256" key="1">
    <source>
        <dbReference type="SAM" id="MobiDB-lite"/>
    </source>
</evidence>
<evidence type="ECO:0000313" key="3">
    <source>
        <dbReference type="Proteomes" id="UP000283090"/>
    </source>
</evidence>
<dbReference type="AlphaFoldDB" id="A0A437AGE1"/>
<dbReference type="GeneID" id="93583498"/>
<comment type="caution">
    <text evidence="2">The sequence shown here is derived from an EMBL/GenBank/DDBJ whole genome shotgun (WGS) entry which is preliminary data.</text>
</comment>
<protein>
    <submittedName>
        <fullName evidence="2">Uncharacterized protein</fullName>
    </submittedName>
</protein>